<reference evidence="1 2" key="1">
    <citation type="submission" date="2024-03" db="EMBL/GenBank/DDBJ databases">
        <title>Adaptation during the transition from Ophiocordyceps entomopathogen to insect associate is accompanied by gene loss and intensified selection.</title>
        <authorList>
            <person name="Ward C.M."/>
            <person name="Onetto C.A."/>
            <person name="Borneman A.R."/>
        </authorList>
    </citation>
    <scope>NUCLEOTIDE SEQUENCE [LARGE SCALE GENOMIC DNA]</scope>
    <source>
        <strain evidence="1">AWRI1</strain>
        <tissue evidence="1">Single Adult Female</tissue>
    </source>
</reference>
<evidence type="ECO:0000313" key="2">
    <source>
        <dbReference type="Proteomes" id="UP001367676"/>
    </source>
</evidence>
<keyword evidence="2" id="KW-1185">Reference proteome</keyword>
<comment type="caution">
    <text evidence="1">The sequence shown here is derived from an EMBL/GenBank/DDBJ whole genome shotgun (WGS) entry which is preliminary data.</text>
</comment>
<proteinExistence type="predicted"/>
<dbReference type="Proteomes" id="UP001367676">
    <property type="component" value="Unassembled WGS sequence"/>
</dbReference>
<protein>
    <submittedName>
        <fullName evidence="1">Uncharacterized protein</fullName>
    </submittedName>
</protein>
<gene>
    <name evidence="1" type="ORF">V9T40_006133</name>
</gene>
<sequence length="224" mass="25827">MQPIKMEPHIEEQMYRSLPPKIPEFLHKPATKSYQPQLLSPSENTQWDTQQIQRFSYHPRHIGLDSSTNCETVQWQQIHFGQTLIKNNTMAQPIIIHAPIVNYLDGINYTCITVDTWEQALSKSMASYNMFQNNDKICHFAHTPFEYYAESKSEFATHNAEVNVQFGIYNFNDEIAVGLTKRWKHDQIVLSVADLMKLMIDVDKKILEAGSSTNLGIPKIEKIG</sequence>
<dbReference type="AlphaFoldDB" id="A0AAN9TW83"/>
<dbReference type="EMBL" id="JBBCAQ010000003">
    <property type="protein sequence ID" value="KAK7604947.1"/>
    <property type="molecule type" value="Genomic_DNA"/>
</dbReference>
<organism evidence="1 2">
    <name type="scientific">Parthenolecanium corni</name>
    <dbReference type="NCBI Taxonomy" id="536013"/>
    <lineage>
        <taxon>Eukaryota</taxon>
        <taxon>Metazoa</taxon>
        <taxon>Ecdysozoa</taxon>
        <taxon>Arthropoda</taxon>
        <taxon>Hexapoda</taxon>
        <taxon>Insecta</taxon>
        <taxon>Pterygota</taxon>
        <taxon>Neoptera</taxon>
        <taxon>Paraneoptera</taxon>
        <taxon>Hemiptera</taxon>
        <taxon>Sternorrhyncha</taxon>
        <taxon>Coccoidea</taxon>
        <taxon>Coccidae</taxon>
        <taxon>Parthenolecanium</taxon>
    </lineage>
</organism>
<evidence type="ECO:0000313" key="1">
    <source>
        <dbReference type="EMBL" id="KAK7604947.1"/>
    </source>
</evidence>
<accession>A0AAN9TW83</accession>
<name>A0AAN9TW83_9HEMI</name>